<evidence type="ECO:0000256" key="1">
    <source>
        <dbReference type="SAM" id="Phobius"/>
    </source>
</evidence>
<keyword evidence="1" id="KW-0812">Transmembrane</keyword>
<keyword evidence="1" id="KW-1133">Transmembrane helix</keyword>
<keyword evidence="1" id="KW-0472">Membrane</keyword>
<sequence>MANRRTWIPASVYVTALFLLSIVLLVALPPMGIVCVVIFGIYVGRRLDRVDQLEQRVESLEERLEDQQS</sequence>
<name>A0A1I3KN84_9EURY</name>
<gene>
    <name evidence="2" type="ORF">SAMN05443661_104136</name>
</gene>
<dbReference type="EMBL" id="FORO01000004">
    <property type="protein sequence ID" value="SFI73897.1"/>
    <property type="molecule type" value="Genomic_DNA"/>
</dbReference>
<dbReference type="AlphaFoldDB" id="A0A1I3KN84"/>
<proteinExistence type="predicted"/>
<organism evidence="2 3">
    <name type="scientific">Natronobacterium gregoryi</name>
    <dbReference type="NCBI Taxonomy" id="44930"/>
    <lineage>
        <taxon>Archaea</taxon>
        <taxon>Methanobacteriati</taxon>
        <taxon>Methanobacteriota</taxon>
        <taxon>Stenosarchaea group</taxon>
        <taxon>Halobacteria</taxon>
        <taxon>Halobacteriales</taxon>
        <taxon>Natrialbaceae</taxon>
        <taxon>Natronobacterium</taxon>
    </lineage>
</organism>
<dbReference type="GeneID" id="14208057"/>
<evidence type="ECO:0000313" key="3">
    <source>
        <dbReference type="Proteomes" id="UP000182829"/>
    </source>
</evidence>
<accession>A0A1I3KN84</accession>
<reference evidence="2 3" key="1">
    <citation type="submission" date="2016-10" db="EMBL/GenBank/DDBJ databases">
        <authorList>
            <person name="de Groot N.N."/>
        </authorList>
    </citation>
    <scope>NUCLEOTIDE SEQUENCE [LARGE SCALE GENOMIC DNA]</scope>
    <source>
        <strain evidence="2 3">SP2</strain>
    </source>
</reference>
<evidence type="ECO:0000313" key="2">
    <source>
        <dbReference type="EMBL" id="SFI73897.1"/>
    </source>
</evidence>
<dbReference type="Proteomes" id="UP000182829">
    <property type="component" value="Unassembled WGS sequence"/>
</dbReference>
<dbReference type="RefSeq" id="WP_005579203.1">
    <property type="nucleotide sequence ID" value="NZ_FORO01000004.1"/>
</dbReference>
<protein>
    <submittedName>
        <fullName evidence="2">Uncharacterized protein</fullName>
    </submittedName>
</protein>
<feature type="transmembrane region" description="Helical" evidence="1">
    <location>
        <begin position="12"/>
        <end position="43"/>
    </location>
</feature>